<dbReference type="Proteomes" id="UP000198876">
    <property type="component" value="Unassembled WGS sequence"/>
</dbReference>
<dbReference type="OrthoDB" id="296997at2157"/>
<sequence length="76" mass="8335">MSRTASDQSLDGLADGSSVVVVSPERIDPDARVRDFDQLSASAQRLFVSEEETNPATAADLDPGDVVRFTDYYRVR</sequence>
<proteinExistence type="predicted"/>
<keyword evidence="2" id="KW-1185">Reference proteome</keyword>
<accession>A0A1I2SKY2</accession>
<dbReference type="RefSeq" id="WP_092892339.1">
    <property type="nucleotide sequence ID" value="NZ_FOOQ01000002.1"/>
</dbReference>
<evidence type="ECO:0000313" key="1">
    <source>
        <dbReference type="EMBL" id="SFG53438.1"/>
    </source>
</evidence>
<name>A0A1I2SKY2_9EURY</name>
<dbReference type="STRING" id="553467.SAMN04488063_2335"/>
<evidence type="ECO:0000313" key="2">
    <source>
        <dbReference type="Proteomes" id="UP000198876"/>
    </source>
</evidence>
<dbReference type="EMBL" id="FOOQ01000002">
    <property type="protein sequence ID" value="SFG53438.1"/>
    <property type="molecule type" value="Genomic_DNA"/>
</dbReference>
<reference evidence="2" key="1">
    <citation type="submission" date="2016-10" db="EMBL/GenBank/DDBJ databases">
        <authorList>
            <person name="Varghese N."/>
            <person name="Submissions S."/>
        </authorList>
    </citation>
    <scope>NUCLEOTIDE SEQUENCE [LARGE SCALE GENOMIC DNA]</scope>
    <source>
        <strain evidence="2">CGMCC 1.7739</strain>
    </source>
</reference>
<dbReference type="AlphaFoldDB" id="A0A1I2SKY2"/>
<organism evidence="1 2">
    <name type="scientific">Halopelagius inordinatus</name>
    <dbReference type="NCBI Taxonomy" id="553467"/>
    <lineage>
        <taxon>Archaea</taxon>
        <taxon>Methanobacteriati</taxon>
        <taxon>Methanobacteriota</taxon>
        <taxon>Stenosarchaea group</taxon>
        <taxon>Halobacteria</taxon>
        <taxon>Halobacteriales</taxon>
        <taxon>Haloferacaceae</taxon>
    </lineage>
</organism>
<protein>
    <submittedName>
        <fullName evidence="1">Uncharacterized protein</fullName>
    </submittedName>
</protein>
<gene>
    <name evidence="1" type="ORF">SAMN04488063_2335</name>
</gene>